<evidence type="ECO:0000313" key="2">
    <source>
        <dbReference type="Proteomes" id="UP000789860"/>
    </source>
</evidence>
<evidence type="ECO:0000313" key="1">
    <source>
        <dbReference type="EMBL" id="CAG8663831.1"/>
    </source>
</evidence>
<dbReference type="EMBL" id="CAJVPM010026878">
    <property type="protein sequence ID" value="CAG8663831.1"/>
    <property type="molecule type" value="Genomic_DNA"/>
</dbReference>
<sequence length="52" mass="5635">CDPCHAYECNPSGETCEYGYRISCGQCGALHCFSDTTSATTLQPGPKNIKLY</sequence>
<feature type="non-terminal residue" evidence="1">
    <location>
        <position position="52"/>
    </location>
</feature>
<dbReference type="Proteomes" id="UP000789860">
    <property type="component" value="Unassembled WGS sequence"/>
</dbReference>
<proteinExistence type="predicted"/>
<organism evidence="1 2">
    <name type="scientific">Scutellospora calospora</name>
    <dbReference type="NCBI Taxonomy" id="85575"/>
    <lineage>
        <taxon>Eukaryota</taxon>
        <taxon>Fungi</taxon>
        <taxon>Fungi incertae sedis</taxon>
        <taxon>Mucoromycota</taxon>
        <taxon>Glomeromycotina</taxon>
        <taxon>Glomeromycetes</taxon>
        <taxon>Diversisporales</taxon>
        <taxon>Gigasporaceae</taxon>
        <taxon>Scutellospora</taxon>
    </lineage>
</organism>
<gene>
    <name evidence="1" type="ORF">SCALOS_LOCUS9129</name>
</gene>
<keyword evidence="2" id="KW-1185">Reference proteome</keyword>
<protein>
    <submittedName>
        <fullName evidence="1">5883_t:CDS:1</fullName>
    </submittedName>
</protein>
<name>A0ACA9NLV0_9GLOM</name>
<accession>A0ACA9NLV0</accession>
<reference evidence="1" key="1">
    <citation type="submission" date="2021-06" db="EMBL/GenBank/DDBJ databases">
        <authorList>
            <person name="Kallberg Y."/>
            <person name="Tangrot J."/>
            <person name="Rosling A."/>
        </authorList>
    </citation>
    <scope>NUCLEOTIDE SEQUENCE</scope>
    <source>
        <strain evidence="1">AU212A</strain>
    </source>
</reference>
<feature type="non-terminal residue" evidence="1">
    <location>
        <position position="1"/>
    </location>
</feature>
<comment type="caution">
    <text evidence="1">The sequence shown here is derived from an EMBL/GenBank/DDBJ whole genome shotgun (WGS) entry which is preliminary data.</text>
</comment>